<gene>
    <name evidence="1" type="ORF">MKS88_005087</name>
</gene>
<sequence length="570" mass="68100">MDHIVLFKCPGEESFITCITCQTMNINININCLIIVQQSNEEYVSKCNIMSLSKEDIVKLIRKCYMDKLMYGHVRWKELNRKDFSMQYSVNSFKNIWRFINRNLSAYREEHEVVLKEIEAEAKDITTISSDKKKPKKLNLLFPLNSKASISNISLLRNFTRVNSFFFKSCSNYYSPLNIITTNSPHNSFLNYKNTSMGDKDKAKELEKGVNYIKRNIKDINRRSEFLDYYFLIISLIHQNKKYALLKKMHELYYENKLLKYCNNMNSTYNNYILNIIKKIHEISYVSTKTLNKSMCTKSLEKKFGSSKFVDTKNCILIEIDEQTYQFKKDLIDYKLFYNLFKNNMNLNNNKVLCFFIPLPKKPNHLTFKNATFYYFDQPVYITNNLDEDLYNYIYILHKFFLSFMFWSFYLRYQNIERMKALFLRELEEVYFLFNHINARTGQVFPARRGNNYDKENGKDRQLSNATTTDKKARRLSGGLITTYGLLFEFKIGHIISLCMCVIKMYSKVKRKVDITYLMVIKILNMSIHPILKKKIIRSYLFNIRFIHYVLLKLRWVYKKRKAQIKQLSG</sequence>
<comment type="caution">
    <text evidence="1">The sequence shown here is derived from an EMBL/GenBank/DDBJ whole genome shotgun (WGS) entry which is preliminary data.</text>
</comment>
<keyword evidence="2" id="KW-1185">Reference proteome</keyword>
<evidence type="ECO:0000313" key="2">
    <source>
        <dbReference type="Proteomes" id="UP001056978"/>
    </source>
</evidence>
<organism evidence="1 2">
    <name type="scientific">Plasmodium brasilianum</name>
    <dbReference type="NCBI Taxonomy" id="5824"/>
    <lineage>
        <taxon>Eukaryota</taxon>
        <taxon>Sar</taxon>
        <taxon>Alveolata</taxon>
        <taxon>Apicomplexa</taxon>
        <taxon>Aconoidasida</taxon>
        <taxon>Haemosporida</taxon>
        <taxon>Plasmodiidae</taxon>
        <taxon>Plasmodium</taxon>
        <taxon>Plasmodium (Plasmodium)</taxon>
    </lineage>
</organism>
<accession>A0ACB9Y526</accession>
<name>A0ACB9Y526_PLABR</name>
<protein>
    <submittedName>
        <fullName evidence="1">Uncharacterized protein</fullName>
    </submittedName>
</protein>
<dbReference type="EMBL" id="CM043781">
    <property type="protein sequence ID" value="KAI4835869.1"/>
    <property type="molecule type" value="Genomic_DNA"/>
</dbReference>
<evidence type="ECO:0000313" key="1">
    <source>
        <dbReference type="EMBL" id="KAI4835869.1"/>
    </source>
</evidence>
<reference evidence="1" key="1">
    <citation type="submission" date="2022-06" db="EMBL/GenBank/DDBJ databases">
        <title>The First Complete Genome of the Simian Malaria Parasite Plasmodium brasilianum.</title>
        <authorList>
            <person name="Bajic M."/>
            <person name="Ravishankar S."/>
        </authorList>
    </citation>
    <scope>NUCLEOTIDE SEQUENCE</scope>
    <source>
        <strain evidence="1">Bolivian I</strain>
    </source>
</reference>
<proteinExistence type="predicted"/>
<dbReference type="Proteomes" id="UP001056978">
    <property type="component" value="Chromosome 13"/>
</dbReference>